<proteinExistence type="predicted"/>
<keyword evidence="2" id="KW-0808">Transferase</keyword>
<dbReference type="InterPro" id="IPR036388">
    <property type="entry name" value="WH-like_DNA-bd_sf"/>
</dbReference>
<keyword evidence="2" id="KW-0489">Methyltransferase</keyword>
<dbReference type="AlphaFoldDB" id="A0A7W4YUR4"/>
<accession>A0A7W4YUR4</accession>
<dbReference type="InterPro" id="IPR036390">
    <property type="entry name" value="WH_DNA-bd_sf"/>
</dbReference>
<comment type="caution">
    <text evidence="2">The sequence shown here is derived from an EMBL/GenBank/DDBJ whole genome shotgun (WGS) entry which is preliminary data.</text>
</comment>
<evidence type="ECO:0000313" key="3">
    <source>
        <dbReference type="Proteomes" id="UP000532010"/>
    </source>
</evidence>
<dbReference type="SUPFAM" id="SSF46785">
    <property type="entry name" value="Winged helix' DNA-binding domain"/>
    <property type="match status" value="1"/>
</dbReference>
<organism evidence="2 3">
    <name type="scientific">Microvirga lupini</name>
    <dbReference type="NCBI Taxonomy" id="420324"/>
    <lineage>
        <taxon>Bacteria</taxon>
        <taxon>Pseudomonadati</taxon>
        <taxon>Pseudomonadota</taxon>
        <taxon>Alphaproteobacteria</taxon>
        <taxon>Hyphomicrobiales</taxon>
        <taxon>Methylobacteriaceae</taxon>
        <taxon>Microvirga</taxon>
    </lineage>
</organism>
<protein>
    <submittedName>
        <fullName evidence="2">Precorrin-6B methylase 2</fullName>
    </submittedName>
</protein>
<evidence type="ECO:0000259" key="1">
    <source>
        <dbReference type="Pfam" id="PF13649"/>
    </source>
</evidence>
<dbReference type="Gene3D" id="1.10.10.10">
    <property type="entry name" value="Winged helix-like DNA-binding domain superfamily/Winged helix DNA-binding domain"/>
    <property type="match status" value="1"/>
</dbReference>
<feature type="domain" description="Methyltransferase" evidence="1">
    <location>
        <begin position="200"/>
        <end position="294"/>
    </location>
</feature>
<dbReference type="SUPFAM" id="SSF53335">
    <property type="entry name" value="S-adenosyl-L-methionine-dependent methyltransferases"/>
    <property type="match status" value="1"/>
</dbReference>
<sequence>MLWRAYALLSHGGDRFGLGSVGPGSWRMPAIPITFRKSSDVLKVLEEADTAIWSASALSACAESGLLIRLRHPATVGDLASALSLAPALVQTLLDALAAFGFVTWHDGRVQASPVLMPFTSSEGAETFKAALRAPLLQTEDFRHRLKAGNLSLDGWSHTDDAIIEAQGTLTRHWTTRALPKLKFLPGLVPKLEAPGAALLDVGAGAAGLSIALCRHFPHLSAVALEPAPHPAELGERHVRQAGLASRIAIHRERVEEIQEDRAFDLAFLPQMFLPDAVIEEALRRIFRALKPGGWLLVAALSHEAPGTASAVNRLKNLLWGGNTRDVARIKPLLESAGFDPVIRAPGRQSLRMICARRPNLRDLP</sequence>
<evidence type="ECO:0000313" key="2">
    <source>
        <dbReference type="EMBL" id="MBB3017076.1"/>
    </source>
</evidence>
<dbReference type="GO" id="GO:0008168">
    <property type="term" value="F:methyltransferase activity"/>
    <property type="evidence" value="ECO:0007669"/>
    <property type="project" value="UniProtKB-KW"/>
</dbReference>
<dbReference type="CDD" id="cd02440">
    <property type="entry name" value="AdoMet_MTases"/>
    <property type="match status" value="1"/>
</dbReference>
<dbReference type="Gene3D" id="3.40.50.150">
    <property type="entry name" value="Vaccinia Virus protein VP39"/>
    <property type="match status" value="1"/>
</dbReference>
<dbReference type="RefSeq" id="WP_183446052.1">
    <property type="nucleotide sequence ID" value="NZ_JACHWB010000001.1"/>
</dbReference>
<dbReference type="InterPro" id="IPR041698">
    <property type="entry name" value="Methyltransf_25"/>
</dbReference>
<dbReference type="Proteomes" id="UP000532010">
    <property type="component" value="Unassembled WGS sequence"/>
</dbReference>
<name>A0A7W4YUR4_9HYPH</name>
<keyword evidence="3" id="KW-1185">Reference proteome</keyword>
<dbReference type="GO" id="GO:0032259">
    <property type="term" value="P:methylation"/>
    <property type="evidence" value="ECO:0007669"/>
    <property type="project" value="UniProtKB-KW"/>
</dbReference>
<dbReference type="EMBL" id="JACHWB010000001">
    <property type="protein sequence ID" value="MBB3017076.1"/>
    <property type="molecule type" value="Genomic_DNA"/>
</dbReference>
<gene>
    <name evidence="2" type="ORF">FHR70_000116</name>
</gene>
<reference evidence="2 3" key="1">
    <citation type="submission" date="2020-08" db="EMBL/GenBank/DDBJ databases">
        <title>The Agave Microbiome: Exploring the role of microbial communities in plant adaptations to desert environments.</title>
        <authorList>
            <person name="Partida-Martinez L.P."/>
        </authorList>
    </citation>
    <scope>NUCLEOTIDE SEQUENCE [LARGE SCALE GENOMIC DNA]</scope>
    <source>
        <strain evidence="2 3">AT3.9</strain>
    </source>
</reference>
<dbReference type="InterPro" id="IPR029063">
    <property type="entry name" value="SAM-dependent_MTases_sf"/>
</dbReference>
<dbReference type="Pfam" id="PF13649">
    <property type="entry name" value="Methyltransf_25"/>
    <property type="match status" value="1"/>
</dbReference>